<accession>A0A6N9NKR7</accession>
<name>A0A6N9NKR7_9FLAO</name>
<dbReference type="AlphaFoldDB" id="A0A6N9NKR7"/>
<dbReference type="InterPro" id="IPR036513">
    <property type="entry name" value="STAS_dom_sf"/>
</dbReference>
<dbReference type="EMBL" id="WWNE01000006">
    <property type="protein sequence ID" value="NBG66061.1"/>
    <property type="molecule type" value="Genomic_DNA"/>
</dbReference>
<dbReference type="RefSeq" id="WP_160633006.1">
    <property type="nucleotide sequence ID" value="NZ_WWNE01000006.1"/>
</dbReference>
<evidence type="ECO:0000259" key="1">
    <source>
        <dbReference type="PROSITE" id="PS50801"/>
    </source>
</evidence>
<dbReference type="PROSITE" id="PS50801">
    <property type="entry name" value="STAS"/>
    <property type="match status" value="1"/>
</dbReference>
<dbReference type="InterPro" id="IPR002645">
    <property type="entry name" value="STAS_dom"/>
</dbReference>
<evidence type="ECO:0000313" key="3">
    <source>
        <dbReference type="Proteomes" id="UP000470771"/>
    </source>
</evidence>
<keyword evidence="3" id="KW-1185">Reference proteome</keyword>
<dbReference type="PANTHER" id="PTHR33495">
    <property type="entry name" value="ANTI-SIGMA FACTOR ANTAGONIST TM_1081-RELATED-RELATED"/>
    <property type="match status" value="1"/>
</dbReference>
<dbReference type="Pfam" id="PF01740">
    <property type="entry name" value="STAS"/>
    <property type="match status" value="1"/>
</dbReference>
<dbReference type="CDD" id="cd07043">
    <property type="entry name" value="STAS_anti-anti-sigma_factors"/>
    <property type="match status" value="1"/>
</dbReference>
<evidence type="ECO:0000313" key="2">
    <source>
        <dbReference type="EMBL" id="NBG66061.1"/>
    </source>
</evidence>
<organism evidence="2 3">
    <name type="scientific">Acidiluteibacter ferrifornacis</name>
    <dbReference type="NCBI Taxonomy" id="2692424"/>
    <lineage>
        <taxon>Bacteria</taxon>
        <taxon>Pseudomonadati</taxon>
        <taxon>Bacteroidota</taxon>
        <taxon>Flavobacteriia</taxon>
        <taxon>Flavobacteriales</taxon>
        <taxon>Cryomorphaceae</taxon>
        <taxon>Acidiluteibacter</taxon>
    </lineage>
</organism>
<gene>
    <name evidence="2" type="ORF">GQN54_08010</name>
</gene>
<protein>
    <submittedName>
        <fullName evidence="2">STAS domain-containing protein</fullName>
    </submittedName>
</protein>
<comment type="caution">
    <text evidence="2">The sequence shown here is derived from an EMBL/GenBank/DDBJ whole genome shotgun (WGS) entry which is preliminary data.</text>
</comment>
<feature type="domain" description="STAS" evidence="1">
    <location>
        <begin position="19"/>
        <end position="114"/>
    </location>
</feature>
<dbReference type="Proteomes" id="UP000470771">
    <property type="component" value="Unassembled WGS sequence"/>
</dbReference>
<dbReference type="PANTHER" id="PTHR33495:SF2">
    <property type="entry name" value="ANTI-SIGMA FACTOR ANTAGONIST TM_1081-RELATED"/>
    <property type="match status" value="1"/>
</dbReference>
<dbReference type="SUPFAM" id="SSF52091">
    <property type="entry name" value="SpoIIaa-like"/>
    <property type="match status" value="1"/>
</dbReference>
<dbReference type="Gene3D" id="3.30.750.24">
    <property type="entry name" value="STAS domain"/>
    <property type="match status" value="1"/>
</dbReference>
<sequence>MNFSYHIQPIEDSVLRIDLKGDILEKSQTQDMMIAVDQLLLDGRNNYLINLNELNYMNSSGLNSLVALLTKARSNSGEAVVFGVNERIEKLIILTKLNTVFSLYKTEAEALQAIKEQTA</sequence>
<proteinExistence type="predicted"/>
<dbReference type="GO" id="GO:0043856">
    <property type="term" value="F:anti-sigma factor antagonist activity"/>
    <property type="evidence" value="ECO:0007669"/>
    <property type="project" value="TreeGrafter"/>
</dbReference>
<reference evidence="2 3" key="1">
    <citation type="submission" date="2019-12" db="EMBL/GenBank/DDBJ databases">
        <authorList>
            <person name="Zhao J."/>
        </authorList>
    </citation>
    <scope>NUCLEOTIDE SEQUENCE [LARGE SCALE GENOMIC DNA]</scope>
    <source>
        <strain evidence="2 3">S-15</strain>
    </source>
</reference>